<gene>
    <name evidence="1" type="ORF">C7379_10996</name>
</gene>
<dbReference type="EMBL" id="QENY01000009">
    <property type="protein sequence ID" value="PVX53756.1"/>
    <property type="molecule type" value="Genomic_DNA"/>
</dbReference>
<name>A0A2U0U800_9BACT</name>
<evidence type="ECO:0000313" key="2">
    <source>
        <dbReference type="Proteomes" id="UP000245870"/>
    </source>
</evidence>
<reference evidence="1 2" key="1">
    <citation type="submission" date="2018-05" db="EMBL/GenBank/DDBJ databases">
        <title>Genomic Encyclopedia of Type Strains, Phase IV (KMG-IV): sequencing the most valuable type-strain genomes for metagenomic binning, comparative biology and taxonomic classification.</title>
        <authorList>
            <person name="Goeker M."/>
        </authorList>
    </citation>
    <scope>NUCLEOTIDE SEQUENCE [LARGE SCALE GENOMIC DNA]</scope>
    <source>
        <strain evidence="1 2">DSM 100333</strain>
    </source>
</reference>
<accession>A0A2U0U800</accession>
<proteinExistence type="predicted"/>
<sequence length="71" mass="8261">MGCIDTLVPFVPAYGSINFLMVLLYRHDVTIITANGPEFADHKWLAKVLDAEIFFAHLYCSWEKWVHRVYS</sequence>
<organism evidence="1 2">
    <name type="scientific">Hallella colorans</name>
    <dbReference type="NCBI Taxonomy" id="1703337"/>
    <lineage>
        <taxon>Bacteria</taxon>
        <taxon>Pseudomonadati</taxon>
        <taxon>Bacteroidota</taxon>
        <taxon>Bacteroidia</taxon>
        <taxon>Bacteroidales</taxon>
        <taxon>Prevotellaceae</taxon>
        <taxon>Hallella</taxon>
    </lineage>
</organism>
<evidence type="ECO:0000313" key="1">
    <source>
        <dbReference type="EMBL" id="PVX53756.1"/>
    </source>
</evidence>
<dbReference type="RefSeq" id="WP_133241876.1">
    <property type="nucleotide sequence ID" value="NZ_QENY01000009.1"/>
</dbReference>
<keyword evidence="2" id="KW-1185">Reference proteome</keyword>
<protein>
    <submittedName>
        <fullName evidence="1">Uncharacterized protein</fullName>
    </submittedName>
</protein>
<dbReference type="Proteomes" id="UP000245870">
    <property type="component" value="Unassembled WGS sequence"/>
</dbReference>
<comment type="caution">
    <text evidence="1">The sequence shown here is derived from an EMBL/GenBank/DDBJ whole genome shotgun (WGS) entry which is preliminary data.</text>
</comment>
<dbReference type="AlphaFoldDB" id="A0A2U0U800"/>